<name>A0ABR9L797_9PSEU</name>
<dbReference type="SUPFAM" id="SSF110395">
    <property type="entry name" value="CutC-like"/>
    <property type="match status" value="1"/>
</dbReference>
<evidence type="ECO:0000313" key="3">
    <source>
        <dbReference type="EMBL" id="MBE1576571.1"/>
    </source>
</evidence>
<dbReference type="EMBL" id="JADBEJ010000004">
    <property type="protein sequence ID" value="MBE1576571.1"/>
    <property type="molecule type" value="Genomic_DNA"/>
</dbReference>
<evidence type="ECO:0000313" key="4">
    <source>
        <dbReference type="Proteomes" id="UP000656548"/>
    </source>
</evidence>
<dbReference type="RefSeq" id="WP_192743813.1">
    <property type="nucleotide sequence ID" value="NZ_JADBEJ010000004.1"/>
</dbReference>
<dbReference type="Gene3D" id="3.20.20.380">
    <property type="entry name" value="Copper homeostasis (CutC) domain"/>
    <property type="match status" value="1"/>
</dbReference>
<reference evidence="3 4" key="1">
    <citation type="submission" date="2020-10" db="EMBL/GenBank/DDBJ databases">
        <title>Sequencing the genomes of 1000 actinobacteria strains.</title>
        <authorList>
            <person name="Klenk H.-P."/>
        </authorList>
    </citation>
    <scope>NUCLEOTIDE SEQUENCE [LARGE SCALE GENOMIC DNA]</scope>
    <source>
        <strain evidence="3 4">DSM 46661</strain>
    </source>
</reference>
<comment type="similarity">
    <text evidence="1">Belongs to the CutC family.</text>
</comment>
<dbReference type="PANTHER" id="PTHR12598">
    <property type="entry name" value="COPPER HOMEOSTASIS PROTEIN CUTC"/>
    <property type="match status" value="1"/>
</dbReference>
<dbReference type="Proteomes" id="UP000656548">
    <property type="component" value="Unassembled WGS sequence"/>
</dbReference>
<organism evidence="3 4">
    <name type="scientific">Amycolatopsis roodepoortensis</name>
    <dbReference type="NCBI Taxonomy" id="700274"/>
    <lineage>
        <taxon>Bacteria</taxon>
        <taxon>Bacillati</taxon>
        <taxon>Actinomycetota</taxon>
        <taxon>Actinomycetes</taxon>
        <taxon>Pseudonocardiales</taxon>
        <taxon>Pseudonocardiaceae</taxon>
        <taxon>Amycolatopsis</taxon>
    </lineage>
</organism>
<dbReference type="PANTHER" id="PTHR12598:SF0">
    <property type="entry name" value="COPPER HOMEOSTASIS PROTEIN CUTC HOMOLOG"/>
    <property type="match status" value="1"/>
</dbReference>
<comment type="caution">
    <text evidence="3">The sequence shown here is derived from an EMBL/GenBank/DDBJ whole genome shotgun (WGS) entry which is preliminary data.</text>
</comment>
<dbReference type="InterPro" id="IPR036822">
    <property type="entry name" value="CutC-like_dom_sf"/>
</dbReference>
<protein>
    <recommendedName>
        <fullName evidence="2">Copper homeostasis protein cutC homolog</fullName>
    </recommendedName>
</protein>
<accession>A0ABR9L797</accession>
<gene>
    <name evidence="3" type="ORF">H4W30_003618</name>
</gene>
<evidence type="ECO:0000256" key="1">
    <source>
        <dbReference type="ARBA" id="ARBA00007768"/>
    </source>
</evidence>
<evidence type="ECO:0000256" key="2">
    <source>
        <dbReference type="ARBA" id="ARBA00019014"/>
    </source>
</evidence>
<proteinExistence type="inferred from homology"/>
<dbReference type="InterPro" id="IPR005627">
    <property type="entry name" value="CutC-like"/>
</dbReference>
<keyword evidence="4" id="KW-1185">Reference proteome</keyword>
<sequence length="228" mass="24386">MSSKTGLLEVIALTAVDAERAQEGGADRLELVSDMASDGLTPSVETLRDVLGATDLPVRVMLRDNMSFAAGDLDGLRADTVRLIDAGAREFVFGFLDLESEIDVEACETLVKELDGLPWTFHRAIDRARDPLRAYDQLIDLGCDTVLAAGHPHGVAHGLSVLQRLARREDGPRLLVGGGLRAQQVHLLRAGGVGAFHVGSAVRPGGWESDMATVDVAAVREWAALVKE</sequence>
<dbReference type="Pfam" id="PF03932">
    <property type="entry name" value="CutC"/>
    <property type="match status" value="1"/>
</dbReference>